<evidence type="ECO:0000256" key="1">
    <source>
        <dbReference type="SAM" id="Phobius"/>
    </source>
</evidence>
<feature type="transmembrane region" description="Helical" evidence="1">
    <location>
        <begin position="50"/>
        <end position="68"/>
    </location>
</feature>
<evidence type="ECO:0000259" key="2">
    <source>
        <dbReference type="Pfam" id="PF18902"/>
    </source>
</evidence>
<keyword evidence="1" id="KW-0812">Transmembrane</keyword>
<feature type="transmembrane region" description="Helical" evidence="1">
    <location>
        <begin position="74"/>
        <end position="98"/>
    </location>
</feature>
<dbReference type="RefSeq" id="WP_245202611.1">
    <property type="nucleotide sequence ID" value="NZ_JAGGKQ010000004.1"/>
</dbReference>
<protein>
    <recommendedName>
        <fullName evidence="2">DUF5658 domain-containing protein</fullName>
    </recommendedName>
</protein>
<proteinExistence type="predicted"/>
<reference evidence="3" key="1">
    <citation type="submission" date="2021-03" db="EMBL/GenBank/DDBJ databases">
        <title>Genomic Encyclopedia of Type Strains, Phase IV (KMG-IV): sequencing the most valuable type-strain genomes for metagenomic binning, comparative biology and taxonomic classification.</title>
        <authorList>
            <person name="Goeker M."/>
        </authorList>
    </citation>
    <scope>NUCLEOTIDE SEQUENCE</scope>
    <source>
        <strain evidence="3">DSM 23564</strain>
    </source>
</reference>
<keyword evidence="1" id="KW-1133">Transmembrane helix</keyword>
<gene>
    <name evidence="3" type="ORF">J2751_000821</name>
</gene>
<keyword evidence="4" id="KW-1185">Reference proteome</keyword>
<name>A0A8T4GBM7_9EURY</name>
<evidence type="ECO:0000313" key="3">
    <source>
        <dbReference type="EMBL" id="MBP1921824.1"/>
    </source>
</evidence>
<organism evidence="3 4">
    <name type="scientific">Halorubrum alkaliphilum</name>
    <dbReference type="NCBI Taxonomy" id="261290"/>
    <lineage>
        <taxon>Archaea</taxon>
        <taxon>Methanobacteriati</taxon>
        <taxon>Methanobacteriota</taxon>
        <taxon>Stenosarchaea group</taxon>
        <taxon>Halobacteria</taxon>
        <taxon>Halobacteriales</taxon>
        <taxon>Haloferacaceae</taxon>
        <taxon>Halorubrum</taxon>
    </lineage>
</organism>
<evidence type="ECO:0000313" key="4">
    <source>
        <dbReference type="Proteomes" id="UP000823588"/>
    </source>
</evidence>
<dbReference type="Proteomes" id="UP000823588">
    <property type="component" value="Unassembled WGS sequence"/>
</dbReference>
<dbReference type="Pfam" id="PF18902">
    <property type="entry name" value="DUF5658"/>
    <property type="match status" value="1"/>
</dbReference>
<feature type="domain" description="DUF5658" evidence="2">
    <location>
        <begin position="11"/>
        <end position="98"/>
    </location>
</feature>
<dbReference type="AlphaFoldDB" id="A0A8T4GBM7"/>
<accession>A0A8T4GBM7</accession>
<dbReference type="EMBL" id="JAGGKQ010000004">
    <property type="protein sequence ID" value="MBP1921824.1"/>
    <property type="molecule type" value="Genomic_DNA"/>
</dbReference>
<keyword evidence="1" id="KW-0472">Membrane</keyword>
<comment type="caution">
    <text evidence="3">The sequence shown here is derived from an EMBL/GenBank/DDBJ whole genome shotgun (WGS) entry which is preliminary data.</text>
</comment>
<sequence length="99" mass="9912">MDRSGEVAAIFTTHGALDAATTIGAARVAGIDAEANPVVRGLLEIGELPTALVMLAAVIVCCVLWPTAADALDVSPWVGFGVALIGAVVAAVNLVVIFA</sequence>
<dbReference type="InterPro" id="IPR043717">
    <property type="entry name" value="DUF5658"/>
</dbReference>